<evidence type="ECO:0000256" key="1">
    <source>
        <dbReference type="SAM" id="Phobius"/>
    </source>
</evidence>
<keyword evidence="3" id="KW-1185">Reference proteome</keyword>
<feature type="transmembrane region" description="Helical" evidence="1">
    <location>
        <begin position="46"/>
        <end position="67"/>
    </location>
</feature>
<keyword evidence="1" id="KW-1133">Transmembrane helix</keyword>
<organism evidence="2 3">
    <name type="scientific">Cellulomonas pakistanensis</name>
    <dbReference type="NCBI Taxonomy" id="992287"/>
    <lineage>
        <taxon>Bacteria</taxon>
        <taxon>Bacillati</taxon>
        <taxon>Actinomycetota</taxon>
        <taxon>Actinomycetes</taxon>
        <taxon>Micrococcales</taxon>
        <taxon>Cellulomonadaceae</taxon>
        <taxon>Cellulomonas</taxon>
    </lineage>
</organism>
<proteinExistence type="predicted"/>
<keyword evidence="1" id="KW-0812">Transmembrane</keyword>
<evidence type="ECO:0000313" key="2">
    <source>
        <dbReference type="EMBL" id="GIG34954.1"/>
    </source>
</evidence>
<dbReference type="EMBL" id="BONO01000002">
    <property type="protein sequence ID" value="GIG34954.1"/>
    <property type="molecule type" value="Genomic_DNA"/>
</dbReference>
<dbReference type="Proteomes" id="UP000642125">
    <property type="component" value="Unassembled WGS sequence"/>
</dbReference>
<dbReference type="RefSeq" id="WP_203667002.1">
    <property type="nucleotide sequence ID" value="NZ_BONO01000002.1"/>
</dbReference>
<reference evidence="2" key="1">
    <citation type="submission" date="2021-01" db="EMBL/GenBank/DDBJ databases">
        <title>Whole genome shotgun sequence of Cellulomonas pakistanensis NBRC 110800.</title>
        <authorList>
            <person name="Komaki H."/>
            <person name="Tamura T."/>
        </authorList>
    </citation>
    <scope>NUCLEOTIDE SEQUENCE</scope>
    <source>
        <strain evidence="2">NBRC 110800</strain>
    </source>
</reference>
<keyword evidence="1" id="KW-0472">Membrane</keyword>
<accession>A0A919P9N6</accession>
<dbReference type="AlphaFoldDB" id="A0A919P9N6"/>
<gene>
    <name evidence="2" type="ORF">Cpa01nite_03350</name>
</gene>
<sequence>MPTAGMRSTPELTPGWLLVLRVSVVVFVGAAVVFAVLAARGAGSDHWAAAGGFAAAAVGQGAGLLSLRRRRRRALTHGRGRRSPGA</sequence>
<evidence type="ECO:0000313" key="3">
    <source>
        <dbReference type="Proteomes" id="UP000642125"/>
    </source>
</evidence>
<comment type="caution">
    <text evidence="2">The sequence shown here is derived from an EMBL/GenBank/DDBJ whole genome shotgun (WGS) entry which is preliminary data.</text>
</comment>
<name>A0A919P9N6_9CELL</name>
<protein>
    <submittedName>
        <fullName evidence="2">Uncharacterized protein</fullName>
    </submittedName>
</protein>
<feature type="transmembrane region" description="Helical" evidence="1">
    <location>
        <begin position="16"/>
        <end position="40"/>
    </location>
</feature>